<dbReference type="Proteomes" id="UP001217754">
    <property type="component" value="Chromosome 7"/>
</dbReference>
<evidence type="ECO:0000256" key="2">
    <source>
        <dbReference type="ARBA" id="ARBA00010913"/>
    </source>
</evidence>
<accession>A0AAF0F8W5</accession>
<dbReference type="PANTHER" id="PTHR12815">
    <property type="entry name" value="SORTING AND ASSEMBLY MACHINERY SAMM50 PROTEIN FAMILY MEMBER"/>
    <property type="match status" value="1"/>
</dbReference>
<evidence type="ECO:0000256" key="1">
    <source>
        <dbReference type="ARBA" id="ARBA00004374"/>
    </source>
</evidence>
<dbReference type="GeneID" id="85227190"/>
<comment type="similarity">
    <text evidence="2">Belongs to the SAM50/omp85 family.</text>
</comment>
<dbReference type="EMBL" id="CP119964">
    <property type="protein sequence ID" value="WFD40553.1"/>
    <property type="molecule type" value="Genomic_DNA"/>
</dbReference>
<keyword evidence="4" id="KW-0812">Transmembrane</keyword>
<dbReference type="AlphaFoldDB" id="A0AAF0F8W5"/>
<evidence type="ECO:0000256" key="3">
    <source>
        <dbReference type="ARBA" id="ARBA00022452"/>
    </source>
</evidence>
<feature type="region of interest" description="Disordered" evidence="6">
    <location>
        <begin position="1"/>
        <end position="42"/>
    </location>
</feature>
<keyword evidence="9" id="KW-1185">Reference proteome</keyword>
<sequence length="509" mass="55122">MTAKDVLSDAITAWDQAANAEKSEAPPPPPPEAPAEPAPEPVHNLPAAMQQFQQPWLSAEVPTLRLCAVRIQGLRNVRPGFLASLCKPYVDGTSGETKLGQAWYGGRTEFAPPGEPTTFRTLLEATTALSSDLSRLDMVRDIAARLEPSRLSTGNPEEDVDIVLQVKPSKRFFLKTNTSVGQSEGTASVQGKVRNVFGGAETLEGSATLGTRTRYAYNAVLSTPVMASPDVWASISALSQHRDMSSYISAHEGQHALRAALMVMRGDGVRRELAYEATHRHFHHLLPEASVAIRRLAQPSIKSALTYTMEHDTRDDAFMTTTGSHTRAVLEYAGLGGDTSFVKADGYASIARAFGQGWAWSLGARGGLLHTLDGRPACLSDRFMLGGPTDVRMFRLNSLGPRQKYDSLGGDAYWALGASLLAPIPARADWPLKFHLFLNAGQLAQVQQGKRFVPTSYSELLQPSASTGIGLLFQQGPVRLELNFGLPLLARRSDGTRKGLQFGIGLEFL</sequence>
<gene>
    <name evidence="8" type="ORF">MJAP1_003539</name>
</gene>
<reference evidence="8" key="1">
    <citation type="submission" date="2023-03" db="EMBL/GenBank/DDBJ databases">
        <title>Mating type loci evolution in Malassezia.</title>
        <authorList>
            <person name="Coelho M.A."/>
        </authorList>
    </citation>
    <scope>NUCLEOTIDE SEQUENCE</scope>
    <source>
        <strain evidence="8">CBS 9431</strain>
    </source>
</reference>
<feature type="compositionally biased region" description="Pro residues" evidence="6">
    <location>
        <begin position="25"/>
        <end position="40"/>
    </location>
</feature>
<protein>
    <recommendedName>
        <fullName evidence="7">Bacterial surface antigen (D15) domain-containing protein</fullName>
    </recommendedName>
</protein>
<dbReference type="PANTHER" id="PTHR12815:SF18">
    <property type="entry name" value="SORTING AND ASSEMBLY MACHINERY COMPONENT 50 HOMOLOG"/>
    <property type="match status" value="1"/>
</dbReference>
<evidence type="ECO:0000256" key="6">
    <source>
        <dbReference type="SAM" id="MobiDB-lite"/>
    </source>
</evidence>
<dbReference type="GO" id="GO:0005741">
    <property type="term" value="C:mitochondrial outer membrane"/>
    <property type="evidence" value="ECO:0007669"/>
    <property type="project" value="UniProtKB-SubCell"/>
</dbReference>
<evidence type="ECO:0000259" key="7">
    <source>
        <dbReference type="Pfam" id="PF01103"/>
    </source>
</evidence>
<feature type="domain" description="Bacterial surface antigen (D15)" evidence="7">
    <location>
        <begin position="195"/>
        <end position="508"/>
    </location>
</feature>
<evidence type="ECO:0000313" key="9">
    <source>
        <dbReference type="Proteomes" id="UP001217754"/>
    </source>
</evidence>
<dbReference type="InterPro" id="IPR039910">
    <property type="entry name" value="D15-like"/>
</dbReference>
<evidence type="ECO:0000313" key="8">
    <source>
        <dbReference type="EMBL" id="WFD40553.1"/>
    </source>
</evidence>
<name>A0AAF0F8W5_9BASI</name>
<dbReference type="Pfam" id="PF01103">
    <property type="entry name" value="Omp85"/>
    <property type="match status" value="1"/>
</dbReference>
<dbReference type="GO" id="GO:0045040">
    <property type="term" value="P:protein insertion into mitochondrial outer membrane"/>
    <property type="evidence" value="ECO:0007669"/>
    <property type="project" value="TreeGrafter"/>
</dbReference>
<keyword evidence="5" id="KW-0472">Membrane</keyword>
<comment type="subcellular location">
    <subcellularLocation>
        <location evidence="1">Mitochondrion outer membrane</location>
        <topology evidence="1">Multi-pass membrane protein</topology>
    </subcellularLocation>
</comment>
<evidence type="ECO:0000256" key="4">
    <source>
        <dbReference type="ARBA" id="ARBA00022692"/>
    </source>
</evidence>
<dbReference type="RefSeq" id="XP_060123450.1">
    <property type="nucleotide sequence ID" value="XM_060267467.1"/>
</dbReference>
<keyword evidence="3" id="KW-1134">Transmembrane beta strand</keyword>
<proteinExistence type="inferred from homology"/>
<dbReference type="Gene3D" id="2.40.160.50">
    <property type="entry name" value="membrane protein fhac: a member of the omp85/tpsb transporter family"/>
    <property type="match status" value="1"/>
</dbReference>
<organism evidence="8 9">
    <name type="scientific">Malassezia japonica</name>
    <dbReference type="NCBI Taxonomy" id="223818"/>
    <lineage>
        <taxon>Eukaryota</taxon>
        <taxon>Fungi</taxon>
        <taxon>Dikarya</taxon>
        <taxon>Basidiomycota</taxon>
        <taxon>Ustilaginomycotina</taxon>
        <taxon>Malasseziomycetes</taxon>
        <taxon>Malasseziales</taxon>
        <taxon>Malasseziaceae</taxon>
        <taxon>Malassezia</taxon>
    </lineage>
</organism>
<evidence type="ECO:0000256" key="5">
    <source>
        <dbReference type="ARBA" id="ARBA00023136"/>
    </source>
</evidence>
<dbReference type="InterPro" id="IPR000184">
    <property type="entry name" value="Bac_surfAg_D15"/>
</dbReference>